<dbReference type="InterPro" id="IPR045072">
    <property type="entry name" value="MKRN-like"/>
</dbReference>
<evidence type="ECO:0000259" key="10">
    <source>
        <dbReference type="PROSITE" id="PS50089"/>
    </source>
</evidence>
<keyword evidence="8 9" id="KW-0862">Zinc</keyword>
<dbReference type="GO" id="GO:0061630">
    <property type="term" value="F:ubiquitin protein ligase activity"/>
    <property type="evidence" value="ECO:0007669"/>
    <property type="project" value="UniProtKB-EC"/>
</dbReference>
<dbReference type="InterPro" id="IPR001841">
    <property type="entry name" value="Znf_RING"/>
</dbReference>
<evidence type="ECO:0000256" key="4">
    <source>
        <dbReference type="ARBA" id="ARBA00022723"/>
    </source>
</evidence>
<sequence length="280" mass="32772">MEFNNFCPENFSASNFSLLNPNAEIFVPRSRQIDSLNCQNSSQLDDEQNDCPQNDNCSSQKVNKNLCEICGCFSLHPTNEFQQKNHQRICSEEINQKLEFSIQQSKNKVCGICFDVVYEKSQNNQKFGILSGCKHCFCLDCIENWRKTNLESSVTKTCPECRVYSQFIYPSSFWIDDIAEKDKILTEYKNYCAQKDCKHFKGGFGICPYREDCIFQHRLIDRRIDDDEEQNFASSIWQNVQRRMNLLNSLQRSAPRMTVIPFTFDLTDGDDFTFYFPNFD</sequence>
<dbReference type="Proteomes" id="UP001107558">
    <property type="component" value="Chromosome 2"/>
</dbReference>
<evidence type="ECO:0000256" key="7">
    <source>
        <dbReference type="ARBA" id="ARBA00022786"/>
    </source>
</evidence>
<evidence type="ECO:0000313" key="13">
    <source>
        <dbReference type="Proteomes" id="UP001107558"/>
    </source>
</evidence>
<keyword evidence="7" id="KW-0833">Ubl conjugation pathway</keyword>
<dbReference type="PANTHER" id="PTHR11224:SF10">
    <property type="entry name" value="IP09428P-RELATED"/>
    <property type="match status" value="1"/>
</dbReference>
<dbReference type="FunFam" id="3.30.40.10:FF:000117">
    <property type="entry name" value="Probable E3 ubiquitin-protein ligase makorin-1"/>
    <property type="match status" value="1"/>
</dbReference>
<evidence type="ECO:0000256" key="1">
    <source>
        <dbReference type="ARBA" id="ARBA00000900"/>
    </source>
</evidence>
<dbReference type="OrthoDB" id="411372at2759"/>
<evidence type="ECO:0000256" key="5">
    <source>
        <dbReference type="ARBA" id="ARBA00022737"/>
    </source>
</evidence>
<proteinExistence type="predicted"/>
<dbReference type="PROSITE" id="PS50103">
    <property type="entry name" value="ZF_C3H1"/>
    <property type="match status" value="1"/>
</dbReference>
<accession>A0A9J6CB50</accession>
<keyword evidence="5" id="KW-0677">Repeat</keyword>
<name>A0A9J6CB50_POLVA</name>
<dbReference type="InterPro" id="IPR018957">
    <property type="entry name" value="Znf_C3HC4_RING-type"/>
</dbReference>
<dbReference type="AlphaFoldDB" id="A0A9J6CB50"/>
<dbReference type="PANTHER" id="PTHR11224">
    <property type="entry name" value="MAKORIN-RELATED"/>
    <property type="match status" value="1"/>
</dbReference>
<feature type="domain" description="C3H1-type" evidence="11">
    <location>
        <begin position="191"/>
        <end position="220"/>
    </location>
</feature>
<dbReference type="Pfam" id="PF00097">
    <property type="entry name" value="zf-C3HC4"/>
    <property type="match status" value="1"/>
</dbReference>
<reference evidence="12" key="1">
    <citation type="submission" date="2021-03" db="EMBL/GenBank/DDBJ databases">
        <title>Chromosome level genome of the anhydrobiotic midge Polypedilum vanderplanki.</title>
        <authorList>
            <person name="Yoshida Y."/>
            <person name="Kikawada T."/>
            <person name="Gusev O."/>
        </authorList>
    </citation>
    <scope>NUCLEOTIDE SEQUENCE</scope>
    <source>
        <strain evidence="12">NIAS01</strain>
        <tissue evidence="12">Whole body or cell culture</tissue>
    </source>
</reference>
<evidence type="ECO:0000256" key="9">
    <source>
        <dbReference type="PROSITE-ProRule" id="PRU00723"/>
    </source>
</evidence>
<dbReference type="PROSITE" id="PS50089">
    <property type="entry name" value="ZF_RING_2"/>
    <property type="match status" value="1"/>
</dbReference>
<dbReference type="SMART" id="SM00184">
    <property type="entry name" value="RING"/>
    <property type="match status" value="1"/>
</dbReference>
<evidence type="ECO:0000256" key="2">
    <source>
        <dbReference type="ARBA" id="ARBA00012483"/>
    </source>
</evidence>
<evidence type="ECO:0000256" key="6">
    <source>
        <dbReference type="ARBA" id="ARBA00022771"/>
    </source>
</evidence>
<evidence type="ECO:0000259" key="11">
    <source>
        <dbReference type="PROSITE" id="PS50103"/>
    </source>
</evidence>
<keyword evidence="6 9" id="KW-0863">Zinc-finger</keyword>
<protein>
    <recommendedName>
        <fullName evidence="2">RING-type E3 ubiquitin transferase</fullName>
        <ecNumber evidence="2">2.3.2.27</ecNumber>
    </recommendedName>
</protein>
<dbReference type="GO" id="GO:0005634">
    <property type="term" value="C:nucleus"/>
    <property type="evidence" value="ECO:0007669"/>
    <property type="project" value="UniProtKB-ARBA"/>
</dbReference>
<evidence type="ECO:0000256" key="3">
    <source>
        <dbReference type="ARBA" id="ARBA00022679"/>
    </source>
</evidence>
<keyword evidence="3" id="KW-0808">Transferase</keyword>
<feature type="zinc finger region" description="C3H1-type" evidence="9">
    <location>
        <begin position="191"/>
        <end position="220"/>
    </location>
</feature>
<dbReference type="GO" id="GO:0008270">
    <property type="term" value="F:zinc ion binding"/>
    <property type="evidence" value="ECO:0007669"/>
    <property type="project" value="UniProtKB-KW"/>
</dbReference>
<organism evidence="12 13">
    <name type="scientific">Polypedilum vanderplanki</name>
    <name type="common">Sleeping chironomid midge</name>
    <dbReference type="NCBI Taxonomy" id="319348"/>
    <lineage>
        <taxon>Eukaryota</taxon>
        <taxon>Metazoa</taxon>
        <taxon>Ecdysozoa</taxon>
        <taxon>Arthropoda</taxon>
        <taxon>Hexapoda</taxon>
        <taxon>Insecta</taxon>
        <taxon>Pterygota</taxon>
        <taxon>Neoptera</taxon>
        <taxon>Endopterygota</taxon>
        <taxon>Diptera</taxon>
        <taxon>Nematocera</taxon>
        <taxon>Chironomoidea</taxon>
        <taxon>Chironomidae</taxon>
        <taxon>Chironominae</taxon>
        <taxon>Polypedilum</taxon>
        <taxon>Polypedilum</taxon>
    </lineage>
</organism>
<evidence type="ECO:0000256" key="8">
    <source>
        <dbReference type="ARBA" id="ARBA00022833"/>
    </source>
</evidence>
<dbReference type="EC" id="2.3.2.27" evidence="2"/>
<feature type="domain" description="RING-type" evidence="10">
    <location>
        <begin position="110"/>
        <end position="162"/>
    </location>
</feature>
<dbReference type="InterPro" id="IPR017907">
    <property type="entry name" value="Znf_RING_CS"/>
</dbReference>
<comment type="caution">
    <text evidence="12">The sequence shown here is derived from an EMBL/GenBank/DDBJ whole genome shotgun (WGS) entry which is preliminary data.</text>
</comment>
<gene>
    <name evidence="12" type="ORF">PVAND_008586</name>
</gene>
<dbReference type="PROSITE" id="PS00518">
    <property type="entry name" value="ZF_RING_1"/>
    <property type="match status" value="1"/>
</dbReference>
<comment type="catalytic activity">
    <reaction evidence="1">
        <text>S-ubiquitinyl-[E2 ubiquitin-conjugating enzyme]-L-cysteine + [acceptor protein]-L-lysine = [E2 ubiquitin-conjugating enzyme]-L-cysteine + N(6)-ubiquitinyl-[acceptor protein]-L-lysine.</text>
        <dbReference type="EC" id="2.3.2.27"/>
    </reaction>
</comment>
<keyword evidence="4 9" id="KW-0479">Metal-binding</keyword>
<dbReference type="InterPro" id="IPR000571">
    <property type="entry name" value="Znf_CCCH"/>
</dbReference>
<dbReference type="SUPFAM" id="SSF57850">
    <property type="entry name" value="RING/U-box"/>
    <property type="match status" value="1"/>
</dbReference>
<keyword evidence="13" id="KW-1185">Reference proteome</keyword>
<dbReference type="InterPro" id="IPR013083">
    <property type="entry name" value="Znf_RING/FYVE/PHD"/>
</dbReference>
<dbReference type="GO" id="GO:0000209">
    <property type="term" value="P:protein polyubiquitination"/>
    <property type="evidence" value="ECO:0007669"/>
    <property type="project" value="InterPro"/>
</dbReference>
<dbReference type="EMBL" id="JADBJN010000002">
    <property type="protein sequence ID" value="KAG5678971.1"/>
    <property type="molecule type" value="Genomic_DNA"/>
</dbReference>
<evidence type="ECO:0000313" key="12">
    <source>
        <dbReference type="EMBL" id="KAG5678971.1"/>
    </source>
</evidence>
<dbReference type="Gene3D" id="3.30.40.10">
    <property type="entry name" value="Zinc/RING finger domain, C3HC4 (zinc finger)"/>
    <property type="match status" value="1"/>
</dbReference>